<evidence type="ECO:0000313" key="4">
    <source>
        <dbReference type="EMBL" id="EHM12507.1"/>
    </source>
</evidence>
<keyword evidence="5" id="KW-1185">Reference proteome</keyword>
<dbReference type="InterPro" id="IPR000534">
    <property type="entry name" value="Semialdehyde_DH_NAD-bd"/>
</dbReference>
<evidence type="ECO:0000256" key="1">
    <source>
        <dbReference type="ARBA" id="ARBA00010584"/>
    </source>
</evidence>
<dbReference type="PANTHER" id="PTHR46278">
    <property type="entry name" value="DEHYDROGENASE, PUTATIVE-RELATED"/>
    <property type="match status" value="1"/>
</dbReference>
<feature type="active site" description="Acyl-thioester intermediate" evidence="2">
    <location>
        <position position="127"/>
    </location>
</feature>
<dbReference type="Pfam" id="PF01118">
    <property type="entry name" value="Semialdhyde_dh"/>
    <property type="match status" value="1"/>
</dbReference>
<comment type="similarity">
    <text evidence="1">Belongs to the aspartate-semialdehyde dehydrogenase family.</text>
</comment>
<proteinExistence type="inferred from homology"/>
<dbReference type="PANTHER" id="PTHR46278:SF2">
    <property type="entry name" value="ASPARTATE-SEMIALDEHYDE DEHYDROGENASE"/>
    <property type="match status" value="1"/>
</dbReference>
<dbReference type="HOGENOM" id="CLU_049966_0_1_0"/>
<accession>H0ULW5</accession>
<protein>
    <submittedName>
        <fullName evidence="4">Aspartate-semialdehyde dehydrogenase</fullName>
    </submittedName>
</protein>
<dbReference type="RefSeq" id="WP_008522324.1">
    <property type="nucleotide sequence ID" value="NZ_CM001376.1"/>
</dbReference>
<dbReference type="Proteomes" id="UP000003806">
    <property type="component" value="Chromosome"/>
</dbReference>
<dbReference type="SUPFAM" id="SSF51735">
    <property type="entry name" value="NAD(P)-binding Rossmann-fold domains"/>
    <property type="match status" value="1"/>
</dbReference>
<dbReference type="OrthoDB" id="9805684at2"/>
<dbReference type="GO" id="GO:0016620">
    <property type="term" value="F:oxidoreductase activity, acting on the aldehyde or oxo group of donors, NAD or NADP as acceptor"/>
    <property type="evidence" value="ECO:0007669"/>
    <property type="project" value="InterPro"/>
</dbReference>
<evidence type="ECO:0000313" key="5">
    <source>
        <dbReference type="Proteomes" id="UP000003806"/>
    </source>
</evidence>
<dbReference type="PIRSF" id="PIRSF000148">
    <property type="entry name" value="ASA_dh"/>
    <property type="match status" value="1"/>
</dbReference>
<dbReference type="Gene3D" id="3.30.360.10">
    <property type="entry name" value="Dihydrodipicolinate Reductase, domain 2"/>
    <property type="match status" value="1"/>
</dbReference>
<dbReference type="EMBL" id="CM001376">
    <property type="protein sequence ID" value="EHM12507.1"/>
    <property type="molecule type" value="Genomic_DNA"/>
</dbReference>
<dbReference type="AlphaFoldDB" id="H0ULW5"/>
<dbReference type="Gene3D" id="3.40.50.720">
    <property type="entry name" value="NAD(P)-binding Rossmann-like Domain"/>
    <property type="match status" value="1"/>
</dbReference>
<sequence length="327" mass="35708">MRIAVVGATGEVGREMLRQLELQDVRGEVRAFASARSAGKKLPWRGGELTVELLDEAWPFDGVFDYVLLAAGGELSKRFAPRAAAAKATVIDNSSAWRGDPAVPLVVPEVNGGLLQGYRGIVANPNCSTIQLVLSLSEVYRRWGIKEIVVSTYQAVSGAGHRGIEELLAQEKGATEHKKFPAQIWRNVIPQIGGEGKDGFCEEEVKMIVEPRKIFGDGSIECWPTTVRVPVMYGHSESVFCRTARPFENLEEVREAMRQSPNVVWEDGLLTPLTHAPESDATFVGRLRSCGAGAFSFWNVANNIRVGAATNAVRILRRHAELNGAAK</sequence>
<evidence type="ECO:0000259" key="3">
    <source>
        <dbReference type="SMART" id="SM00859"/>
    </source>
</evidence>
<dbReference type="InterPro" id="IPR012280">
    <property type="entry name" value="Semialdhyde_DH_dimer_dom"/>
</dbReference>
<dbReference type="GO" id="GO:0051287">
    <property type="term" value="F:NAD binding"/>
    <property type="evidence" value="ECO:0007669"/>
    <property type="project" value="InterPro"/>
</dbReference>
<dbReference type="CDD" id="cd02316">
    <property type="entry name" value="VcASADH2_like_N"/>
    <property type="match status" value="1"/>
</dbReference>
<dbReference type="CDD" id="cd18131">
    <property type="entry name" value="ASADH_C_bac_euk_like"/>
    <property type="match status" value="1"/>
</dbReference>
<dbReference type="InterPro" id="IPR036291">
    <property type="entry name" value="NAD(P)-bd_dom_sf"/>
</dbReference>
<dbReference type="STRING" id="885272.JonanDRAFT_0072"/>
<dbReference type="SUPFAM" id="SSF55347">
    <property type="entry name" value="Glyceraldehyde-3-phosphate dehydrogenase-like, C-terminal domain"/>
    <property type="match status" value="1"/>
</dbReference>
<dbReference type="Pfam" id="PF02774">
    <property type="entry name" value="Semialdhyde_dhC"/>
    <property type="match status" value="1"/>
</dbReference>
<dbReference type="eggNOG" id="COG0136">
    <property type="taxonomic scope" value="Bacteria"/>
</dbReference>
<dbReference type="GO" id="GO:0008652">
    <property type="term" value="P:amino acid biosynthetic process"/>
    <property type="evidence" value="ECO:0007669"/>
    <property type="project" value="InterPro"/>
</dbReference>
<name>H0ULW5_9BACT</name>
<feature type="active site" description="Proton acceptor" evidence="2">
    <location>
        <position position="235"/>
    </location>
</feature>
<evidence type="ECO:0000256" key="2">
    <source>
        <dbReference type="PIRSR" id="PIRSR000148-1"/>
    </source>
</evidence>
<dbReference type="GO" id="GO:0046983">
    <property type="term" value="F:protein dimerization activity"/>
    <property type="evidence" value="ECO:0007669"/>
    <property type="project" value="InterPro"/>
</dbReference>
<dbReference type="NCBIfam" id="NF011456">
    <property type="entry name" value="PRK14874.1"/>
    <property type="match status" value="1"/>
</dbReference>
<dbReference type="SMART" id="SM00859">
    <property type="entry name" value="Semialdhyde_dh"/>
    <property type="match status" value="1"/>
</dbReference>
<feature type="domain" description="Semialdehyde dehydrogenase NAD-binding" evidence="3">
    <location>
        <begin position="2"/>
        <end position="118"/>
    </location>
</feature>
<reference evidence="4 5" key="1">
    <citation type="submission" date="2011-11" db="EMBL/GenBank/DDBJ databases">
        <title>The Noncontiguous Finished genome of Jonquetella anthropi DSM 22815.</title>
        <authorList>
            <consortium name="US DOE Joint Genome Institute (JGI-PGF)"/>
            <person name="Lucas S."/>
            <person name="Copeland A."/>
            <person name="Lapidus A."/>
            <person name="Glavina del Rio T."/>
            <person name="Dalin E."/>
            <person name="Tice H."/>
            <person name="Bruce D."/>
            <person name="Goodwin L."/>
            <person name="Pitluck S."/>
            <person name="Peters L."/>
            <person name="Mikhailova N."/>
            <person name="Held B."/>
            <person name="Kyrpides N."/>
            <person name="Mavromatis K."/>
            <person name="Ivanova N."/>
            <person name="Markowitz V."/>
            <person name="Cheng J.-F."/>
            <person name="Hugenholtz P."/>
            <person name="Woyke T."/>
            <person name="Wu D."/>
            <person name="Gronow S."/>
            <person name="Wellnitz S."/>
            <person name="Brambilla E."/>
            <person name="Klenk H.-P."/>
            <person name="Eisen J.A."/>
        </authorList>
    </citation>
    <scope>NUCLEOTIDE SEQUENCE [LARGE SCALE GENOMIC DNA]</scope>
    <source>
        <strain evidence="4 5">DSM 22815</strain>
    </source>
</reference>
<gene>
    <name evidence="4" type="ORF">JonanDRAFT_0072</name>
</gene>
<organism evidence="4 5">
    <name type="scientific">Jonquetella anthropi DSM 22815</name>
    <dbReference type="NCBI Taxonomy" id="885272"/>
    <lineage>
        <taxon>Bacteria</taxon>
        <taxon>Thermotogati</taxon>
        <taxon>Synergistota</taxon>
        <taxon>Synergistia</taxon>
        <taxon>Synergistales</taxon>
        <taxon>Dethiosulfovibrionaceae</taxon>
        <taxon>Jonquetella</taxon>
    </lineage>
</organism>